<evidence type="ECO:0000313" key="1">
    <source>
        <dbReference type="EMBL" id="CAH1395011.1"/>
    </source>
</evidence>
<keyword evidence="2" id="KW-1185">Reference proteome</keyword>
<protein>
    <submittedName>
        <fullName evidence="1">Uncharacterized protein</fullName>
    </submittedName>
</protein>
<dbReference type="Proteomes" id="UP001152798">
    <property type="component" value="Chromosome 3"/>
</dbReference>
<dbReference type="EMBL" id="OV725079">
    <property type="protein sequence ID" value="CAH1395011.1"/>
    <property type="molecule type" value="Genomic_DNA"/>
</dbReference>
<gene>
    <name evidence="1" type="ORF">NEZAVI_LOCUS5359</name>
</gene>
<proteinExistence type="predicted"/>
<dbReference type="AlphaFoldDB" id="A0A9P0H3X5"/>
<name>A0A9P0H3X5_NEZVI</name>
<reference evidence="1" key="1">
    <citation type="submission" date="2022-01" db="EMBL/GenBank/DDBJ databases">
        <authorList>
            <person name="King R."/>
        </authorList>
    </citation>
    <scope>NUCLEOTIDE SEQUENCE</scope>
</reference>
<evidence type="ECO:0000313" key="2">
    <source>
        <dbReference type="Proteomes" id="UP001152798"/>
    </source>
</evidence>
<sequence length="53" mass="6235">MLFTLVEKIFIREMATINDSNPRKAPLDSFSSAWKEWKPLLECVSYVNKFQLV</sequence>
<organism evidence="1 2">
    <name type="scientific">Nezara viridula</name>
    <name type="common">Southern green stink bug</name>
    <name type="synonym">Cimex viridulus</name>
    <dbReference type="NCBI Taxonomy" id="85310"/>
    <lineage>
        <taxon>Eukaryota</taxon>
        <taxon>Metazoa</taxon>
        <taxon>Ecdysozoa</taxon>
        <taxon>Arthropoda</taxon>
        <taxon>Hexapoda</taxon>
        <taxon>Insecta</taxon>
        <taxon>Pterygota</taxon>
        <taxon>Neoptera</taxon>
        <taxon>Paraneoptera</taxon>
        <taxon>Hemiptera</taxon>
        <taxon>Heteroptera</taxon>
        <taxon>Panheteroptera</taxon>
        <taxon>Pentatomomorpha</taxon>
        <taxon>Pentatomoidea</taxon>
        <taxon>Pentatomidae</taxon>
        <taxon>Pentatominae</taxon>
        <taxon>Nezara</taxon>
    </lineage>
</organism>
<accession>A0A9P0H3X5</accession>